<protein>
    <submittedName>
        <fullName evidence="2">Ribonuclease HI</fullName>
    </submittedName>
</protein>
<organism evidence="2 3">
    <name type="scientific">Pelagirhabdus alkalitolerans</name>
    <dbReference type="NCBI Taxonomy" id="1612202"/>
    <lineage>
        <taxon>Bacteria</taxon>
        <taxon>Bacillati</taxon>
        <taxon>Bacillota</taxon>
        <taxon>Bacilli</taxon>
        <taxon>Bacillales</taxon>
        <taxon>Bacillaceae</taxon>
        <taxon>Pelagirhabdus</taxon>
    </lineage>
</organism>
<proteinExistence type="predicted"/>
<reference evidence="3" key="1">
    <citation type="submission" date="2016-09" db="EMBL/GenBank/DDBJ databases">
        <authorList>
            <person name="Varghese N."/>
            <person name="Submissions S."/>
        </authorList>
    </citation>
    <scope>NUCLEOTIDE SEQUENCE [LARGE SCALE GENOMIC DNA]</scope>
    <source>
        <strain evidence="3">S5</strain>
    </source>
</reference>
<dbReference type="RefSeq" id="WP_090795925.1">
    <property type="nucleotide sequence ID" value="NZ_FMYI01000006.1"/>
</dbReference>
<dbReference type="NCBIfam" id="NF005822">
    <property type="entry name" value="PRK07708.1"/>
    <property type="match status" value="1"/>
</dbReference>
<evidence type="ECO:0000313" key="2">
    <source>
        <dbReference type="EMBL" id="SDC30248.1"/>
    </source>
</evidence>
<dbReference type="CDD" id="cd09279">
    <property type="entry name" value="RNase_HI_like"/>
    <property type="match status" value="1"/>
</dbReference>
<dbReference type="Gene3D" id="3.30.420.10">
    <property type="entry name" value="Ribonuclease H-like superfamily/Ribonuclease H"/>
    <property type="match status" value="1"/>
</dbReference>
<evidence type="ECO:0000313" key="3">
    <source>
        <dbReference type="Proteomes" id="UP000242949"/>
    </source>
</evidence>
<accession>A0A1G6KHE6</accession>
<dbReference type="InterPro" id="IPR002156">
    <property type="entry name" value="RNaseH_domain"/>
</dbReference>
<dbReference type="OrthoDB" id="2680098at2"/>
<dbReference type="InterPro" id="IPR036397">
    <property type="entry name" value="RNaseH_sf"/>
</dbReference>
<dbReference type="PROSITE" id="PS50879">
    <property type="entry name" value="RNASE_H_1"/>
    <property type="match status" value="1"/>
</dbReference>
<sequence length="221" mass="25750">MNVSIQAIYQSKNGTTVPIETDPMRVKEAIDVCEDMIETNRYKQMTLMDDHDTTMTLKELKWYAETSQLEIKNVRIYFDGSFDHKTHVAGIGFVIYYEQSGVSYRRRESAQLTELTSNNEAEYAALDLAIRRLVEWELQHDVVQVYGDSKVVINQLMDEWPVYDETLLRWADRIESRVNKRKLSLHLKAINRKDNKEADRLAQKGLEGQTIESTLQLNEGR</sequence>
<dbReference type="Pfam" id="PF13456">
    <property type="entry name" value="RVT_3"/>
    <property type="match status" value="1"/>
</dbReference>
<dbReference type="PANTHER" id="PTHR48475:SF1">
    <property type="entry name" value="RNASE H TYPE-1 DOMAIN-CONTAINING PROTEIN"/>
    <property type="match status" value="1"/>
</dbReference>
<dbReference type="Proteomes" id="UP000242949">
    <property type="component" value="Unassembled WGS sequence"/>
</dbReference>
<dbReference type="GO" id="GO:0004523">
    <property type="term" value="F:RNA-DNA hybrid ribonuclease activity"/>
    <property type="evidence" value="ECO:0007669"/>
    <property type="project" value="InterPro"/>
</dbReference>
<dbReference type="InterPro" id="IPR012337">
    <property type="entry name" value="RNaseH-like_sf"/>
</dbReference>
<gene>
    <name evidence="2" type="ORF">SAMN05421734_10689</name>
</gene>
<feature type="domain" description="RNase H type-1" evidence="1">
    <location>
        <begin position="70"/>
        <end position="207"/>
    </location>
</feature>
<dbReference type="EMBL" id="FMYI01000006">
    <property type="protein sequence ID" value="SDC30248.1"/>
    <property type="molecule type" value="Genomic_DNA"/>
</dbReference>
<evidence type="ECO:0000259" key="1">
    <source>
        <dbReference type="PROSITE" id="PS50879"/>
    </source>
</evidence>
<dbReference type="AlphaFoldDB" id="A0A1G6KHE6"/>
<name>A0A1G6KHE6_9BACI</name>
<dbReference type="GO" id="GO:0003676">
    <property type="term" value="F:nucleic acid binding"/>
    <property type="evidence" value="ECO:0007669"/>
    <property type="project" value="InterPro"/>
</dbReference>
<dbReference type="STRING" id="1612202.SAMN05421734_10689"/>
<dbReference type="PANTHER" id="PTHR48475">
    <property type="entry name" value="RIBONUCLEASE H"/>
    <property type="match status" value="1"/>
</dbReference>
<keyword evidence="3" id="KW-1185">Reference proteome</keyword>
<dbReference type="SUPFAM" id="SSF53098">
    <property type="entry name" value="Ribonuclease H-like"/>
    <property type="match status" value="1"/>
</dbReference>